<dbReference type="Proteomes" id="UP000828390">
    <property type="component" value="Unassembled WGS sequence"/>
</dbReference>
<accession>A0A9D4EDD4</accession>
<name>A0A9D4EDD4_DREPO</name>
<reference evidence="1" key="1">
    <citation type="journal article" date="2019" name="bioRxiv">
        <title>The Genome of the Zebra Mussel, Dreissena polymorpha: A Resource for Invasive Species Research.</title>
        <authorList>
            <person name="McCartney M.A."/>
            <person name="Auch B."/>
            <person name="Kono T."/>
            <person name="Mallez S."/>
            <person name="Zhang Y."/>
            <person name="Obille A."/>
            <person name="Becker A."/>
            <person name="Abrahante J.E."/>
            <person name="Garbe J."/>
            <person name="Badalamenti J.P."/>
            <person name="Herman A."/>
            <person name="Mangelson H."/>
            <person name="Liachko I."/>
            <person name="Sullivan S."/>
            <person name="Sone E.D."/>
            <person name="Koren S."/>
            <person name="Silverstein K.A.T."/>
            <person name="Beckman K.B."/>
            <person name="Gohl D.M."/>
        </authorList>
    </citation>
    <scope>NUCLEOTIDE SEQUENCE</scope>
    <source>
        <strain evidence="1">Duluth1</strain>
        <tissue evidence="1">Whole animal</tissue>
    </source>
</reference>
<proteinExistence type="predicted"/>
<comment type="caution">
    <text evidence="1">The sequence shown here is derived from an EMBL/GenBank/DDBJ whole genome shotgun (WGS) entry which is preliminary data.</text>
</comment>
<evidence type="ECO:0000313" key="1">
    <source>
        <dbReference type="EMBL" id="KAH3777661.1"/>
    </source>
</evidence>
<dbReference type="EMBL" id="JAIWYP010000009">
    <property type="protein sequence ID" value="KAH3777661.1"/>
    <property type="molecule type" value="Genomic_DNA"/>
</dbReference>
<gene>
    <name evidence="1" type="ORF">DPMN_179109</name>
</gene>
<dbReference type="AlphaFoldDB" id="A0A9D4EDD4"/>
<organism evidence="1 2">
    <name type="scientific">Dreissena polymorpha</name>
    <name type="common">Zebra mussel</name>
    <name type="synonym">Mytilus polymorpha</name>
    <dbReference type="NCBI Taxonomy" id="45954"/>
    <lineage>
        <taxon>Eukaryota</taxon>
        <taxon>Metazoa</taxon>
        <taxon>Spiralia</taxon>
        <taxon>Lophotrochozoa</taxon>
        <taxon>Mollusca</taxon>
        <taxon>Bivalvia</taxon>
        <taxon>Autobranchia</taxon>
        <taxon>Heteroconchia</taxon>
        <taxon>Euheterodonta</taxon>
        <taxon>Imparidentia</taxon>
        <taxon>Neoheterodontei</taxon>
        <taxon>Myida</taxon>
        <taxon>Dreissenoidea</taxon>
        <taxon>Dreissenidae</taxon>
        <taxon>Dreissena</taxon>
    </lineage>
</organism>
<reference evidence="1" key="2">
    <citation type="submission" date="2020-11" db="EMBL/GenBank/DDBJ databases">
        <authorList>
            <person name="McCartney M.A."/>
            <person name="Auch B."/>
            <person name="Kono T."/>
            <person name="Mallez S."/>
            <person name="Becker A."/>
            <person name="Gohl D.M."/>
            <person name="Silverstein K.A.T."/>
            <person name="Koren S."/>
            <person name="Bechman K.B."/>
            <person name="Herman A."/>
            <person name="Abrahante J.E."/>
            <person name="Garbe J."/>
        </authorList>
    </citation>
    <scope>NUCLEOTIDE SEQUENCE</scope>
    <source>
        <strain evidence="1">Duluth1</strain>
        <tissue evidence="1">Whole animal</tissue>
    </source>
</reference>
<evidence type="ECO:0000313" key="2">
    <source>
        <dbReference type="Proteomes" id="UP000828390"/>
    </source>
</evidence>
<protein>
    <submittedName>
        <fullName evidence="1">Uncharacterized protein</fullName>
    </submittedName>
</protein>
<keyword evidence="2" id="KW-1185">Reference proteome</keyword>
<sequence>MESHCSSEDIVQLSKPIVQQIKPNVLNENSITVQNLIVIEVKNQTAHLNDEITKLTKNGAAEADA</sequence>